<organism evidence="1 2">
    <name type="scientific">Malus baccata</name>
    <name type="common">Siberian crab apple</name>
    <name type="synonym">Pyrus baccata</name>
    <dbReference type="NCBI Taxonomy" id="106549"/>
    <lineage>
        <taxon>Eukaryota</taxon>
        <taxon>Viridiplantae</taxon>
        <taxon>Streptophyta</taxon>
        <taxon>Embryophyta</taxon>
        <taxon>Tracheophyta</taxon>
        <taxon>Spermatophyta</taxon>
        <taxon>Magnoliopsida</taxon>
        <taxon>eudicotyledons</taxon>
        <taxon>Gunneridae</taxon>
        <taxon>Pentapetalae</taxon>
        <taxon>rosids</taxon>
        <taxon>fabids</taxon>
        <taxon>Rosales</taxon>
        <taxon>Rosaceae</taxon>
        <taxon>Amygdaloideae</taxon>
        <taxon>Maleae</taxon>
        <taxon>Malus</taxon>
    </lineage>
</organism>
<evidence type="ECO:0000313" key="1">
    <source>
        <dbReference type="EMBL" id="TQD97295.1"/>
    </source>
</evidence>
<dbReference type="AlphaFoldDB" id="A0A540MEZ7"/>
<reference evidence="1 2" key="1">
    <citation type="journal article" date="2019" name="G3 (Bethesda)">
        <title>Sequencing of a Wild Apple (Malus baccata) Genome Unravels the Differences Between Cultivated and Wild Apple Species Regarding Disease Resistance and Cold Tolerance.</title>
        <authorList>
            <person name="Chen X."/>
        </authorList>
    </citation>
    <scope>NUCLEOTIDE SEQUENCE [LARGE SCALE GENOMIC DNA]</scope>
    <source>
        <strain evidence="2">cv. Shandingzi</strain>
        <tissue evidence="1">Leaves</tissue>
    </source>
</reference>
<dbReference type="EMBL" id="VIEB01000276">
    <property type="protein sequence ID" value="TQD97295.1"/>
    <property type="molecule type" value="Genomic_DNA"/>
</dbReference>
<sequence length="117" mass="13328">MAAACLDFPFPIMKLVGNYFNNMPQLKVMLLFKFNAVRARGVVAYTPKLKVRIKALICILSEMRYLEVVNVSHCTFREDSEYSVYSYICEQLGESIIAQASQLKEFIVCPGQLCDKC</sequence>
<protein>
    <submittedName>
        <fullName evidence="1">Uncharacterized protein</fullName>
    </submittedName>
</protein>
<proteinExistence type="predicted"/>
<accession>A0A540MEZ7</accession>
<gene>
    <name evidence="1" type="ORF">C1H46_017136</name>
</gene>
<evidence type="ECO:0000313" key="2">
    <source>
        <dbReference type="Proteomes" id="UP000315295"/>
    </source>
</evidence>
<dbReference type="Proteomes" id="UP000315295">
    <property type="component" value="Unassembled WGS sequence"/>
</dbReference>
<name>A0A540MEZ7_MALBA</name>
<keyword evidence="2" id="KW-1185">Reference proteome</keyword>
<comment type="caution">
    <text evidence="1">The sequence shown here is derived from an EMBL/GenBank/DDBJ whole genome shotgun (WGS) entry which is preliminary data.</text>
</comment>